<organism evidence="7 8">
    <name type="scientific">Sutterella massiliensis</name>
    <dbReference type="NCBI Taxonomy" id="1816689"/>
    <lineage>
        <taxon>Bacteria</taxon>
        <taxon>Pseudomonadati</taxon>
        <taxon>Pseudomonadota</taxon>
        <taxon>Betaproteobacteria</taxon>
        <taxon>Burkholderiales</taxon>
        <taxon>Sutterellaceae</taxon>
        <taxon>Sutterella</taxon>
    </lineage>
</organism>
<dbReference type="InterPro" id="IPR051788">
    <property type="entry name" value="MFS_Transporter"/>
</dbReference>
<dbReference type="PANTHER" id="PTHR23514">
    <property type="entry name" value="BYPASS OF STOP CODON PROTEIN 6"/>
    <property type="match status" value="1"/>
</dbReference>
<dbReference type="PANTHER" id="PTHR23514:SF13">
    <property type="entry name" value="INNER MEMBRANE PROTEIN YBJJ"/>
    <property type="match status" value="1"/>
</dbReference>
<reference evidence="7 8" key="1">
    <citation type="journal article" date="2021" name="Sci. Rep.">
        <title>The distribution of antibiotic resistance genes in chicken gut microbiota commensals.</title>
        <authorList>
            <person name="Juricova H."/>
            <person name="Matiasovicova J."/>
            <person name="Kubasova T."/>
            <person name="Cejkova D."/>
            <person name="Rychlik I."/>
        </authorList>
    </citation>
    <scope>NUCLEOTIDE SEQUENCE [LARGE SCALE GENOMIC DNA]</scope>
    <source>
        <strain evidence="7 8">An829</strain>
    </source>
</reference>
<feature type="transmembrane region" description="Helical" evidence="5">
    <location>
        <begin position="146"/>
        <end position="167"/>
    </location>
</feature>
<feature type="transmembrane region" description="Helical" evidence="5">
    <location>
        <begin position="340"/>
        <end position="361"/>
    </location>
</feature>
<dbReference type="PROSITE" id="PS50850">
    <property type="entry name" value="MFS"/>
    <property type="match status" value="1"/>
</dbReference>
<feature type="transmembrane region" description="Helical" evidence="5">
    <location>
        <begin position="54"/>
        <end position="74"/>
    </location>
</feature>
<feature type="transmembrane region" description="Helical" evidence="5">
    <location>
        <begin position="398"/>
        <end position="419"/>
    </location>
</feature>
<evidence type="ECO:0000313" key="8">
    <source>
        <dbReference type="Proteomes" id="UP000715095"/>
    </source>
</evidence>
<evidence type="ECO:0000256" key="5">
    <source>
        <dbReference type="SAM" id="Phobius"/>
    </source>
</evidence>
<feature type="transmembrane region" description="Helical" evidence="5">
    <location>
        <begin position="118"/>
        <end position="140"/>
    </location>
</feature>
<dbReference type="CDD" id="cd17393">
    <property type="entry name" value="MFS_MosC_like"/>
    <property type="match status" value="1"/>
</dbReference>
<comment type="subcellular location">
    <subcellularLocation>
        <location evidence="1">Membrane</location>
        <topology evidence="1">Multi-pass membrane protein</topology>
    </subcellularLocation>
</comment>
<evidence type="ECO:0000256" key="2">
    <source>
        <dbReference type="ARBA" id="ARBA00022692"/>
    </source>
</evidence>
<dbReference type="InterPro" id="IPR036259">
    <property type="entry name" value="MFS_trans_sf"/>
</dbReference>
<evidence type="ECO:0000313" key="7">
    <source>
        <dbReference type="EMBL" id="MBM6704839.1"/>
    </source>
</evidence>
<evidence type="ECO:0000259" key="6">
    <source>
        <dbReference type="PROSITE" id="PS50850"/>
    </source>
</evidence>
<comment type="caution">
    <text evidence="7">The sequence shown here is derived from an EMBL/GenBank/DDBJ whole genome shotgun (WGS) entry which is preliminary data.</text>
</comment>
<evidence type="ECO:0000256" key="4">
    <source>
        <dbReference type="ARBA" id="ARBA00023136"/>
    </source>
</evidence>
<feature type="transmembrane region" description="Helical" evidence="5">
    <location>
        <begin position="287"/>
        <end position="304"/>
    </location>
</feature>
<proteinExistence type="predicted"/>
<dbReference type="InterPro" id="IPR011701">
    <property type="entry name" value="MFS"/>
</dbReference>
<name>A0ABS2DU73_9BURK</name>
<keyword evidence="2 5" id="KW-0812">Transmembrane</keyword>
<accession>A0ABS2DU73</accession>
<keyword evidence="3 5" id="KW-1133">Transmembrane helix</keyword>
<dbReference type="Pfam" id="PF07690">
    <property type="entry name" value="MFS_1"/>
    <property type="match status" value="1"/>
</dbReference>
<feature type="transmembrane region" description="Helical" evidence="5">
    <location>
        <begin position="311"/>
        <end position="334"/>
    </location>
</feature>
<dbReference type="RefSeq" id="WP_205104214.1">
    <property type="nucleotide sequence ID" value="NZ_JACJJC010000022.1"/>
</dbReference>
<evidence type="ECO:0000256" key="1">
    <source>
        <dbReference type="ARBA" id="ARBA00004141"/>
    </source>
</evidence>
<feature type="domain" description="Major facilitator superfamily (MFS) profile" evidence="6">
    <location>
        <begin position="52"/>
        <end position="427"/>
    </location>
</feature>
<protein>
    <submittedName>
        <fullName evidence="7">MFS transporter</fullName>
    </submittedName>
</protein>
<dbReference type="InterPro" id="IPR020846">
    <property type="entry name" value="MFS_dom"/>
</dbReference>
<feature type="transmembrane region" description="Helical" evidence="5">
    <location>
        <begin position="206"/>
        <end position="224"/>
    </location>
</feature>
<dbReference type="SUPFAM" id="SSF103473">
    <property type="entry name" value="MFS general substrate transporter"/>
    <property type="match status" value="1"/>
</dbReference>
<feature type="transmembrane region" description="Helical" evidence="5">
    <location>
        <begin position="179"/>
        <end position="200"/>
    </location>
</feature>
<sequence length="427" mass="44548">MSFHSLLKRKPKSAAATLDLPLSASDSLHREKTDEKIHAVSRTPTSAVSGAELWAARIGFFAGGFTVASWAPLIPFVQSQLALEPYVLGFLLLGLGVGSFVGMPLAGKLTEHLGARNAILLSGLASCFLLVVLSLVPSLYVECAALLAYGVTLGCLEVSVNIYGTHLENRNKSRLMSGLHAAYSVGEVVSAAALTALFVLGLAPSQAVSTLMVLLALTMVALLRRIENHPIEAPEKPKDRRGAPALSGPVSVLAAVCAVIFLTEGSMLDWSAIYLRDFADVPQEMSAVGYTLFVIAMAFSRLMGDKLAMKFGAVTMLSAGICIMLATLLALVVYPQPAVALLSLFLMGLGIANIAPIVISAASRTASMDSVKAITAVTTVGYGGLLAGPALIGAVSSALSLQIAFLAVCALLAVSLILVRRHSAVFQ</sequence>
<dbReference type="Gene3D" id="1.20.1250.20">
    <property type="entry name" value="MFS general substrate transporter like domains"/>
    <property type="match status" value="1"/>
</dbReference>
<feature type="transmembrane region" description="Helical" evidence="5">
    <location>
        <begin position="86"/>
        <end position="106"/>
    </location>
</feature>
<evidence type="ECO:0000256" key="3">
    <source>
        <dbReference type="ARBA" id="ARBA00022989"/>
    </source>
</evidence>
<gene>
    <name evidence="7" type="ORF">H6A60_10145</name>
</gene>
<dbReference type="EMBL" id="JACJJC010000022">
    <property type="protein sequence ID" value="MBM6704839.1"/>
    <property type="molecule type" value="Genomic_DNA"/>
</dbReference>
<keyword evidence="8" id="KW-1185">Reference proteome</keyword>
<feature type="transmembrane region" description="Helical" evidence="5">
    <location>
        <begin position="373"/>
        <end position="392"/>
    </location>
</feature>
<keyword evidence="4 5" id="KW-0472">Membrane</keyword>
<feature type="transmembrane region" description="Helical" evidence="5">
    <location>
        <begin position="245"/>
        <end position="267"/>
    </location>
</feature>
<dbReference type="Proteomes" id="UP000715095">
    <property type="component" value="Unassembled WGS sequence"/>
</dbReference>